<dbReference type="Gene3D" id="3.40.50.2000">
    <property type="entry name" value="Glycogen Phosphorylase B"/>
    <property type="match status" value="1"/>
</dbReference>
<dbReference type="Proteomes" id="UP000229641">
    <property type="component" value="Unassembled WGS sequence"/>
</dbReference>
<protein>
    <recommendedName>
        <fullName evidence="3">Glycosyl transferase family 1 domain-containing protein</fullName>
    </recommendedName>
</protein>
<name>A0A2H0M1P2_9BACT</name>
<comment type="caution">
    <text evidence="1">The sequence shown here is derived from an EMBL/GenBank/DDBJ whole genome shotgun (WGS) entry which is preliminary data.</text>
</comment>
<dbReference type="PANTHER" id="PTHR12526">
    <property type="entry name" value="GLYCOSYLTRANSFERASE"/>
    <property type="match status" value="1"/>
</dbReference>
<dbReference type="AlphaFoldDB" id="A0A2H0M1P2"/>
<reference evidence="1 2" key="1">
    <citation type="submission" date="2017-09" db="EMBL/GenBank/DDBJ databases">
        <title>Depth-based differentiation of microbial function through sediment-hosted aquifers and enrichment of novel symbionts in the deep terrestrial subsurface.</title>
        <authorList>
            <person name="Probst A.J."/>
            <person name="Ladd B."/>
            <person name="Jarett J.K."/>
            <person name="Geller-Mcgrath D.E."/>
            <person name="Sieber C.M."/>
            <person name="Emerson J.B."/>
            <person name="Anantharaman K."/>
            <person name="Thomas B.C."/>
            <person name="Malmstrom R."/>
            <person name="Stieglmeier M."/>
            <person name="Klingl A."/>
            <person name="Woyke T."/>
            <person name="Ryan C.M."/>
            <person name="Banfield J.F."/>
        </authorList>
    </citation>
    <scope>NUCLEOTIDE SEQUENCE [LARGE SCALE GENOMIC DNA]</scope>
    <source>
        <strain evidence="1">CG11_big_fil_rev_8_21_14_0_20_42_13</strain>
    </source>
</reference>
<evidence type="ECO:0000313" key="2">
    <source>
        <dbReference type="Proteomes" id="UP000229641"/>
    </source>
</evidence>
<sequence length="378" mass="43188">MQKMNICFFIKHEITWGSSRERVGVYLQSLKKRNHAYRIISIIPDKLSRIGLGKRVNNPRIIRAIYSLWYSKILRYSKFIYLITIAKKFDLIVIQKVNIPFFLLKWLKAINKNIIFDFDDLCFLHEELKDIGLIARLKLQWRHWYQDPKVLTLFKHVIAGNKYLAKIAQDAGQKNVSIIATSVDCNIYFPAVKKPDPTLVIGFTGAGENHLRHLSLLTGTLAKIGKKHRFIFRLIGAMHSDKIKALFFSSSFVFDCIDWMSAEQLPLAIRSFDIGVMPLIDDAEARCKCGFKALLYMASGVATVVSPVGVNREIIQDGVNGLWAQNDNEWIEKLSLLIEDKALRHNLGLEGRKTVEDRYSLVKTSELFINTLETAAGA</sequence>
<accession>A0A2H0M1P2</accession>
<gene>
    <name evidence="1" type="ORF">COV72_02185</name>
</gene>
<dbReference type="EMBL" id="PCWA01000030">
    <property type="protein sequence ID" value="PIQ89645.1"/>
    <property type="molecule type" value="Genomic_DNA"/>
</dbReference>
<evidence type="ECO:0000313" key="1">
    <source>
        <dbReference type="EMBL" id="PIQ89645.1"/>
    </source>
</evidence>
<evidence type="ECO:0008006" key="3">
    <source>
        <dbReference type="Google" id="ProtNLM"/>
    </source>
</evidence>
<proteinExistence type="predicted"/>
<organism evidence="1 2">
    <name type="scientific">Candidatus Ghiorseimicrobium undicola</name>
    <dbReference type="NCBI Taxonomy" id="1974746"/>
    <lineage>
        <taxon>Bacteria</taxon>
        <taxon>Pseudomonadati</taxon>
        <taxon>Candidatus Omnitrophota</taxon>
        <taxon>Candidatus Ghiorseimicrobium</taxon>
    </lineage>
</organism>
<dbReference type="CDD" id="cd03801">
    <property type="entry name" value="GT4_PimA-like"/>
    <property type="match status" value="1"/>
</dbReference>
<dbReference type="Pfam" id="PF13692">
    <property type="entry name" value="Glyco_trans_1_4"/>
    <property type="match status" value="1"/>
</dbReference>
<dbReference type="SUPFAM" id="SSF53756">
    <property type="entry name" value="UDP-Glycosyltransferase/glycogen phosphorylase"/>
    <property type="match status" value="1"/>
</dbReference>